<gene>
    <name evidence="3" type="ORF">A7A08_02302</name>
</gene>
<dbReference type="InterPro" id="IPR006047">
    <property type="entry name" value="GH13_cat_dom"/>
</dbReference>
<comment type="caution">
    <text evidence="3">The sequence shown here is derived from an EMBL/GenBank/DDBJ whole genome shotgun (WGS) entry which is preliminary data.</text>
</comment>
<dbReference type="PATRIC" id="fig|1177755.3.peg.2316"/>
<dbReference type="InterPro" id="IPR012767">
    <property type="entry name" value="Trehalose_TreY"/>
</dbReference>
<dbReference type="STRING" id="1177755.A7A08_02302"/>
<protein>
    <submittedName>
        <fullName evidence="3">Malto-oligosyltrehalose synthase</fullName>
    </submittedName>
</protein>
<dbReference type="Gene3D" id="3.20.20.80">
    <property type="entry name" value="Glycosidases"/>
    <property type="match status" value="1"/>
</dbReference>
<dbReference type="PANTHER" id="PTHR10357">
    <property type="entry name" value="ALPHA-AMYLASE FAMILY MEMBER"/>
    <property type="match status" value="1"/>
</dbReference>
<dbReference type="GO" id="GO:0030980">
    <property type="term" value="P:alpha-glucan catabolic process"/>
    <property type="evidence" value="ECO:0007669"/>
    <property type="project" value="TreeGrafter"/>
</dbReference>
<evidence type="ECO:0000259" key="2">
    <source>
        <dbReference type="SMART" id="SM00642"/>
    </source>
</evidence>
<dbReference type="EMBL" id="MASI01000005">
    <property type="protein sequence ID" value="ODA67005.1"/>
    <property type="molecule type" value="Genomic_DNA"/>
</dbReference>
<evidence type="ECO:0000313" key="3">
    <source>
        <dbReference type="EMBL" id="ODA67005.1"/>
    </source>
</evidence>
<dbReference type="Pfam" id="PF00128">
    <property type="entry name" value="Alpha-amylase"/>
    <property type="match status" value="1"/>
</dbReference>
<sequence length="586" mass="64695">MRPLTATYRLQFREGVGFKEAADLAPYLRRLGISHLYASPIFEAVPGSTHGYDIANYNRLEASLGGRQGLDDMSAALKKHGLQLILDFVPNHMGASPFNPWWCDVLEWGEQSPYAHHFDIDWSAPKLLIPALGEPYGLSLANGAFAITLDADNGGLNFTAPGHELPMTPPSYATVFTQIEDGSFEDLAHRFAIATPETTGELKTDLRERLQDPDARAKLEKALSDIVADRDLMHQLHEAQVWRLAFWRAARETLTYRRFFEVTDLVGVRMEQPSVFEESHRLILDLVGKGIVQGIRLDHVDGLADPLAYFLKLQEAATEATNEAEPYLLLVEKILGQGETLRSDWPVAGTTGYEFIRSLADLFTDPAGEGAMTAAYHDFIGEPLDYETLLLRAKRHIFVRNLAGELEVLSGLAAKLAAADLVTRDFGRDTLRRAIIELAVALPVYRTYVDVEGPSAEDETLIADATAIAKASREVEDDLAIDFIAKIWRLALEDPAARAEALTFATRFQQTTGPLMAKALEDTLFYRYNRLIALNEVGGEPDVFGAPIEAFHNEMDGSWCASARGSPPPRPTIPNAVRTPAPASIP</sequence>
<dbReference type="GO" id="GO:0047470">
    <property type="term" value="F:(1,4)-alpha-D-glucan 1-alpha-D-glucosylmutase activity"/>
    <property type="evidence" value="ECO:0007669"/>
    <property type="project" value="TreeGrafter"/>
</dbReference>
<feature type="domain" description="Glycosyl hydrolase family 13 catalytic" evidence="2">
    <location>
        <begin position="5"/>
        <end position="420"/>
    </location>
</feature>
<name>A0A1E2RY20_9HYPH</name>
<dbReference type="Proteomes" id="UP000095087">
    <property type="component" value="Unassembled WGS sequence"/>
</dbReference>
<dbReference type="RefSeq" id="WP_141693955.1">
    <property type="nucleotide sequence ID" value="NZ_MASI01000005.1"/>
</dbReference>
<reference evidence="3 4" key="1">
    <citation type="submission" date="2016-07" db="EMBL/GenBank/DDBJ databases">
        <title>Draft genome sequence of Methyloligella halotolerans C2T (VKM B-2706T=CCUG 61687T=DSM 25045T), a halotolerant polyhydroxybutyrate accumulating methylotroph.</title>
        <authorList>
            <person name="Vasilenko O.V."/>
            <person name="Doronina N.V."/>
            <person name="Poroshina M.N."/>
            <person name="Tarlachkov S.V."/>
            <person name="Trotsenko Y.A."/>
        </authorList>
    </citation>
    <scope>NUCLEOTIDE SEQUENCE [LARGE SCALE GENOMIC DNA]</scope>
    <source>
        <strain evidence="3 4">VKM B-2706</strain>
    </source>
</reference>
<dbReference type="SMART" id="SM00642">
    <property type="entry name" value="Aamy"/>
    <property type="match status" value="1"/>
</dbReference>
<dbReference type="NCBIfam" id="TIGR02401">
    <property type="entry name" value="trehalose_TreY"/>
    <property type="match status" value="1"/>
</dbReference>
<dbReference type="PANTHER" id="PTHR10357:SF216">
    <property type="entry name" value="MALTOOLIGOSYL TREHALOSE SYNTHASE-RELATED"/>
    <property type="match status" value="1"/>
</dbReference>
<accession>A0A1E2RY20</accession>
<dbReference type="SUPFAM" id="SSF51445">
    <property type="entry name" value="(Trans)glycosidases"/>
    <property type="match status" value="1"/>
</dbReference>
<proteinExistence type="predicted"/>
<dbReference type="AlphaFoldDB" id="A0A1E2RY20"/>
<feature type="region of interest" description="Disordered" evidence="1">
    <location>
        <begin position="560"/>
        <end position="586"/>
    </location>
</feature>
<dbReference type="Gene3D" id="3.30.1590.10">
    <property type="entry name" value="Maltooligosyl trehalose synthase, domain 2"/>
    <property type="match status" value="1"/>
</dbReference>
<evidence type="ECO:0000256" key="1">
    <source>
        <dbReference type="SAM" id="MobiDB-lite"/>
    </source>
</evidence>
<dbReference type="InterPro" id="IPR017853">
    <property type="entry name" value="GH"/>
</dbReference>
<keyword evidence="4" id="KW-1185">Reference proteome</keyword>
<dbReference type="OrthoDB" id="9761577at2"/>
<dbReference type="GO" id="GO:0005992">
    <property type="term" value="P:trehalose biosynthetic process"/>
    <property type="evidence" value="ECO:0007669"/>
    <property type="project" value="TreeGrafter"/>
</dbReference>
<evidence type="ECO:0000313" key="4">
    <source>
        <dbReference type="Proteomes" id="UP000095087"/>
    </source>
</evidence>
<organism evidence="3 4">
    <name type="scientific">Methyloligella halotolerans</name>
    <dbReference type="NCBI Taxonomy" id="1177755"/>
    <lineage>
        <taxon>Bacteria</taxon>
        <taxon>Pseudomonadati</taxon>
        <taxon>Pseudomonadota</taxon>
        <taxon>Alphaproteobacteria</taxon>
        <taxon>Hyphomicrobiales</taxon>
        <taxon>Hyphomicrobiaceae</taxon>
        <taxon>Methyloligella</taxon>
    </lineage>
</organism>